<protein>
    <submittedName>
        <fullName evidence="1">DUF1848 domain-containing protein</fullName>
    </submittedName>
</protein>
<dbReference type="Proteomes" id="UP000477488">
    <property type="component" value="Unassembled WGS sequence"/>
</dbReference>
<organism evidence="1 2">
    <name type="scientific">Desulfovibrio porci</name>
    <dbReference type="NCBI Taxonomy" id="2605782"/>
    <lineage>
        <taxon>Bacteria</taxon>
        <taxon>Pseudomonadati</taxon>
        <taxon>Thermodesulfobacteriota</taxon>
        <taxon>Desulfovibrionia</taxon>
        <taxon>Desulfovibrionales</taxon>
        <taxon>Desulfovibrionaceae</taxon>
        <taxon>Desulfovibrio</taxon>
    </lineage>
</organism>
<evidence type="ECO:0000313" key="2">
    <source>
        <dbReference type="Proteomes" id="UP000477488"/>
    </source>
</evidence>
<name>A0A6L5XLS9_9BACT</name>
<proteinExistence type="predicted"/>
<comment type="caution">
    <text evidence="1">The sequence shown here is derived from an EMBL/GenBank/DDBJ whole genome shotgun (WGS) entry which is preliminary data.</text>
</comment>
<sequence length="332" mass="37056">MSPWPVVRIAAAQGPRQAVAPLVVSASRATDIPAFHVRWLLERLRAGYCLWRNPFNAGQEQYISFARCKCLIFWSKNPLPLLPRLPEIDDLGFKYYFQFTLNNYEPERLEPGLPPLEQRLETFCRLSEQLGRERVIWRWDPLLLAAALPTEALLERLDAVGRRLSPLTDKLVISFLDIYEKIRGRLAAHAAAPRAPLETETSALAQGLARCNAAWPHPLRLGTCAEAADLSAWGIAHNACADPALISRLCPEDADVQRLCGLDPAQARLLPAAPRKAAKDPSRRKHCQCLPAKDIGAYSTCPHACVYCYANQSQNVVRARLRARKPGTESLI</sequence>
<evidence type="ECO:0000313" key="1">
    <source>
        <dbReference type="EMBL" id="MSS27791.1"/>
    </source>
</evidence>
<gene>
    <name evidence="1" type="ORF">FYJ44_06940</name>
</gene>
<dbReference type="Pfam" id="PF08902">
    <property type="entry name" value="DUF1848"/>
    <property type="match status" value="1"/>
</dbReference>
<reference evidence="1 2" key="1">
    <citation type="submission" date="2019-09" db="EMBL/GenBank/DDBJ databases">
        <title>In-depth cultivation of the pig gut microbiome towards novel bacterial diversity and tailored functional studies.</title>
        <authorList>
            <person name="Wylensek D."/>
            <person name="Hitch T.C.A."/>
            <person name="Clavel T."/>
        </authorList>
    </citation>
    <scope>NUCLEOTIDE SEQUENCE [LARGE SCALE GENOMIC DNA]</scope>
    <source>
        <strain evidence="1 2">PG-178-WT-4</strain>
    </source>
</reference>
<dbReference type="AlphaFoldDB" id="A0A6L5XLS9"/>
<accession>A0A6L5XLS9</accession>
<keyword evidence="2" id="KW-1185">Reference proteome</keyword>
<dbReference type="EMBL" id="VUMH01000005">
    <property type="protein sequence ID" value="MSS27791.1"/>
    <property type="molecule type" value="Genomic_DNA"/>
</dbReference>
<dbReference type="InterPro" id="IPR014998">
    <property type="entry name" value="DUF1848"/>
</dbReference>